<gene>
    <name evidence="2" type="ORF">RCL2_001216300</name>
</gene>
<evidence type="ECO:0000256" key="1">
    <source>
        <dbReference type="SAM" id="Phobius"/>
    </source>
</evidence>
<sequence>MGSFDQVEFAQNLPIPEDIKKWNKDEITTMENIINRFILLIGFYFMSSEDFLDKVYPFRVPEDMINNILAFHMKKQSINTQPPRKLKSSYDSITLNLNILLFFLVGLIIGILIIIWRLSWNSNNKYKRTCDSFIFSFLNKVYLQSVKVGYSNGNARSIDDYLSYGPIFGGGNVFIMVYGIGLKICSYPKIDIPRKV</sequence>
<dbReference type="Proteomes" id="UP000615446">
    <property type="component" value="Unassembled WGS sequence"/>
</dbReference>
<keyword evidence="1" id="KW-1133">Transmembrane helix</keyword>
<proteinExistence type="predicted"/>
<evidence type="ECO:0000313" key="2">
    <source>
        <dbReference type="EMBL" id="GES85072.1"/>
    </source>
</evidence>
<keyword evidence="1" id="KW-0472">Membrane</keyword>
<reference evidence="2" key="1">
    <citation type="submission" date="2019-10" db="EMBL/GenBank/DDBJ databases">
        <title>Conservation and host-specific expression of non-tandemly repeated heterogenous ribosome RNA gene in arbuscular mycorrhizal fungi.</title>
        <authorList>
            <person name="Maeda T."/>
            <person name="Kobayashi Y."/>
            <person name="Nakagawa T."/>
            <person name="Ezawa T."/>
            <person name="Yamaguchi K."/>
            <person name="Bino T."/>
            <person name="Nishimoto Y."/>
            <person name="Shigenobu S."/>
            <person name="Kawaguchi M."/>
        </authorList>
    </citation>
    <scope>NUCLEOTIDE SEQUENCE</scope>
    <source>
        <strain evidence="2">HR1</strain>
    </source>
</reference>
<dbReference type="EMBL" id="BLAL01000087">
    <property type="protein sequence ID" value="GES85072.1"/>
    <property type="molecule type" value="Genomic_DNA"/>
</dbReference>
<feature type="transmembrane region" description="Helical" evidence="1">
    <location>
        <begin position="93"/>
        <end position="116"/>
    </location>
</feature>
<protein>
    <submittedName>
        <fullName evidence="2">BTB/POZ domain-containing protein</fullName>
    </submittedName>
</protein>
<dbReference type="OrthoDB" id="25620at2759"/>
<feature type="transmembrane region" description="Helical" evidence="1">
    <location>
        <begin position="161"/>
        <end position="185"/>
    </location>
</feature>
<accession>A0A8H3QMZ7</accession>
<keyword evidence="1" id="KW-0812">Transmembrane</keyword>
<name>A0A8H3QMZ7_9GLOM</name>
<comment type="caution">
    <text evidence="2">The sequence shown here is derived from an EMBL/GenBank/DDBJ whole genome shotgun (WGS) entry which is preliminary data.</text>
</comment>
<evidence type="ECO:0000313" key="3">
    <source>
        <dbReference type="Proteomes" id="UP000615446"/>
    </source>
</evidence>
<dbReference type="AlphaFoldDB" id="A0A8H3QMZ7"/>
<organism evidence="2 3">
    <name type="scientific">Rhizophagus clarus</name>
    <dbReference type="NCBI Taxonomy" id="94130"/>
    <lineage>
        <taxon>Eukaryota</taxon>
        <taxon>Fungi</taxon>
        <taxon>Fungi incertae sedis</taxon>
        <taxon>Mucoromycota</taxon>
        <taxon>Glomeromycotina</taxon>
        <taxon>Glomeromycetes</taxon>
        <taxon>Glomerales</taxon>
        <taxon>Glomeraceae</taxon>
        <taxon>Rhizophagus</taxon>
    </lineage>
</organism>